<evidence type="ECO:0000256" key="1">
    <source>
        <dbReference type="ARBA" id="ARBA00004479"/>
    </source>
</evidence>
<protein>
    <submittedName>
        <fullName evidence="16">Putative receptor-like protein kinase</fullName>
    </submittedName>
</protein>
<dbReference type="SUPFAM" id="SSF56112">
    <property type="entry name" value="Protein kinase-like (PK-like)"/>
    <property type="match status" value="1"/>
</dbReference>
<dbReference type="InterPro" id="IPR011009">
    <property type="entry name" value="Kinase-like_dom_sf"/>
</dbReference>
<dbReference type="Proteomes" id="UP000250235">
    <property type="component" value="Unassembled WGS sequence"/>
</dbReference>
<evidence type="ECO:0000313" key="16">
    <source>
        <dbReference type="EMBL" id="KZV17194.1"/>
    </source>
</evidence>
<dbReference type="InterPro" id="IPR045874">
    <property type="entry name" value="LRK10/LRL21-25-like"/>
</dbReference>
<keyword evidence="2" id="KW-0723">Serine/threonine-protein kinase</keyword>
<feature type="binding site" evidence="12">
    <location>
        <position position="325"/>
    </location>
    <ligand>
        <name>ATP</name>
        <dbReference type="ChEBI" id="CHEBI:30616"/>
    </ligand>
</feature>
<keyword evidence="8 12" id="KW-0067">ATP-binding</keyword>
<keyword evidence="3" id="KW-0808">Transferase</keyword>
<proteinExistence type="predicted"/>
<organism evidence="16 17">
    <name type="scientific">Dorcoceras hygrometricum</name>
    <dbReference type="NCBI Taxonomy" id="472368"/>
    <lineage>
        <taxon>Eukaryota</taxon>
        <taxon>Viridiplantae</taxon>
        <taxon>Streptophyta</taxon>
        <taxon>Embryophyta</taxon>
        <taxon>Tracheophyta</taxon>
        <taxon>Spermatophyta</taxon>
        <taxon>Magnoliopsida</taxon>
        <taxon>eudicotyledons</taxon>
        <taxon>Gunneridae</taxon>
        <taxon>Pentapetalae</taxon>
        <taxon>asterids</taxon>
        <taxon>lamiids</taxon>
        <taxon>Lamiales</taxon>
        <taxon>Gesneriaceae</taxon>
        <taxon>Didymocarpoideae</taxon>
        <taxon>Trichosporeae</taxon>
        <taxon>Loxocarpinae</taxon>
        <taxon>Dorcoceras</taxon>
    </lineage>
</organism>
<dbReference type="PROSITE" id="PS00108">
    <property type="entry name" value="PROTEIN_KINASE_ST"/>
    <property type="match status" value="1"/>
</dbReference>
<dbReference type="FunFam" id="3.30.200.20:FF:000178">
    <property type="entry name" value="serine/threonine-protein kinase PBS1-like"/>
    <property type="match status" value="1"/>
</dbReference>
<dbReference type="SMART" id="SM00220">
    <property type="entry name" value="S_TKc"/>
    <property type="match status" value="1"/>
</dbReference>
<evidence type="ECO:0000256" key="4">
    <source>
        <dbReference type="ARBA" id="ARBA00022692"/>
    </source>
</evidence>
<keyword evidence="10 13" id="KW-0472">Membrane</keyword>
<evidence type="ECO:0000256" key="10">
    <source>
        <dbReference type="ARBA" id="ARBA00023136"/>
    </source>
</evidence>
<feature type="signal peptide" evidence="14">
    <location>
        <begin position="1"/>
        <end position="22"/>
    </location>
</feature>
<reference evidence="16 17" key="1">
    <citation type="journal article" date="2015" name="Proc. Natl. Acad. Sci. U.S.A.">
        <title>The resurrection genome of Boea hygrometrica: A blueprint for survival of dehydration.</title>
        <authorList>
            <person name="Xiao L."/>
            <person name="Yang G."/>
            <person name="Zhang L."/>
            <person name="Yang X."/>
            <person name="Zhao S."/>
            <person name="Ji Z."/>
            <person name="Zhou Q."/>
            <person name="Hu M."/>
            <person name="Wang Y."/>
            <person name="Chen M."/>
            <person name="Xu Y."/>
            <person name="Jin H."/>
            <person name="Xiao X."/>
            <person name="Hu G."/>
            <person name="Bao F."/>
            <person name="Hu Y."/>
            <person name="Wan P."/>
            <person name="Li L."/>
            <person name="Deng X."/>
            <person name="Kuang T."/>
            <person name="Xiang C."/>
            <person name="Zhu J.K."/>
            <person name="Oliver M.J."/>
            <person name="He Y."/>
        </authorList>
    </citation>
    <scope>NUCLEOTIDE SEQUENCE [LARGE SCALE GENOMIC DNA]</scope>
    <source>
        <strain evidence="17">cv. XS01</strain>
    </source>
</reference>
<dbReference type="FunFam" id="1.10.510.10:FF:000590">
    <property type="entry name" value="PR5-like receptor kinase"/>
    <property type="match status" value="1"/>
</dbReference>
<accession>A0A2Z7A6J4</accession>
<evidence type="ECO:0000256" key="9">
    <source>
        <dbReference type="ARBA" id="ARBA00022989"/>
    </source>
</evidence>
<evidence type="ECO:0000313" key="17">
    <source>
        <dbReference type="Proteomes" id="UP000250235"/>
    </source>
</evidence>
<comment type="subcellular location">
    <subcellularLocation>
        <location evidence="1">Membrane</location>
        <topology evidence="1">Single-pass type I membrane protein</topology>
    </subcellularLocation>
</comment>
<evidence type="ECO:0000256" key="5">
    <source>
        <dbReference type="ARBA" id="ARBA00022729"/>
    </source>
</evidence>
<dbReference type="Pfam" id="PF13947">
    <property type="entry name" value="GUB_WAK_bind"/>
    <property type="match status" value="1"/>
</dbReference>
<keyword evidence="5 14" id="KW-0732">Signal</keyword>
<keyword evidence="16" id="KW-0675">Receptor</keyword>
<feature type="chain" id="PRO_5016267033" evidence="14">
    <location>
        <begin position="23"/>
        <end position="609"/>
    </location>
</feature>
<dbReference type="GO" id="GO:0004674">
    <property type="term" value="F:protein serine/threonine kinase activity"/>
    <property type="evidence" value="ECO:0007669"/>
    <property type="project" value="UniProtKB-KW"/>
</dbReference>
<dbReference type="GO" id="GO:0005524">
    <property type="term" value="F:ATP binding"/>
    <property type="evidence" value="ECO:0007669"/>
    <property type="project" value="UniProtKB-UniRule"/>
</dbReference>
<evidence type="ECO:0000256" key="11">
    <source>
        <dbReference type="ARBA" id="ARBA00023180"/>
    </source>
</evidence>
<dbReference type="InterPro" id="IPR025287">
    <property type="entry name" value="WAK_GUB"/>
</dbReference>
<name>A0A2Z7A6J4_9LAMI</name>
<feature type="transmembrane region" description="Helical" evidence="13">
    <location>
        <begin position="236"/>
        <end position="259"/>
    </location>
</feature>
<sequence>MAPEFNVLVFLSYFLLLLSVVANDCMPTSCRDDGPIIRFPFRHKYRQPQHCGYDPGFDLYCNQRNETVIVLPVSVEFIVKEIDYVSQRVVLFDRRGCFHENLQFLNASASTFQFLTEIYYPYYLLDLNIFNCSTPNENLRFYSVQCLSKSSYGIYVIPSGSMIVSLELVSCTKLYKVCSAPRISDGQTYLYLRWFEPACERCESQGKRCSLKHDARDHQLLCDNEPMKSKGVLRRLLVAGEVLGSLLCVAVLVLLYRLYVSIREDKENKLKVEMFLKDYRALKPTRFTFADLRRMTNEFSERLGEGGYGIVYKGKLSGEIYVAVKVLNNSLGIGEEFINEVGTIGRIHHVNVVRLVGYCADGLSRALVYEFLPNDSLEKLILVEGADGSSFSVEKMHDIALGIARGIEYLHEGCDQQILHFDIKPNNILLDRNFNPKICDFGLAKLCSKEQSAVSMTAARGTMGYIAPEVVSRTFGRVSYKSDVYSFGMLLLEMVGGRKNMDHSATTSQVYFPQWIYNRLIRGEDMPEHMEVEGDECKIARQLTVVGLWCIQWCPADRPSMKTVVQMLEGDGGCLAVPPSPFPATSAPNSLVRTHGRHHHTDLDIIPEV</sequence>
<evidence type="ECO:0000256" key="3">
    <source>
        <dbReference type="ARBA" id="ARBA00022679"/>
    </source>
</evidence>
<evidence type="ECO:0000256" key="2">
    <source>
        <dbReference type="ARBA" id="ARBA00022527"/>
    </source>
</evidence>
<keyword evidence="7 16" id="KW-0418">Kinase</keyword>
<dbReference type="EMBL" id="KV018450">
    <property type="protein sequence ID" value="KZV17194.1"/>
    <property type="molecule type" value="Genomic_DNA"/>
</dbReference>
<keyword evidence="6 12" id="KW-0547">Nucleotide-binding</keyword>
<dbReference type="OrthoDB" id="900299at2759"/>
<evidence type="ECO:0000256" key="8">
    <source>
        <dbReference type="ARBA" id="ARBA00022840"/>
    </source>
</evidence>
<dbReference type="InterPro" id="IPR017441">
    <property type="entry name" value="Protein_kinase_ATP_BS"/>
</dbReference>
<evidence type="ECO:0000256" key="6">
    <source>
        <dbReference type="ARBA" id="ARBA00022741"/>
    </source>
</evidence>
<dbReference type="PROSITE" id="PS00107">
    <property type="entry name" value="PROTEIN_KINASE_ATP"/>
    <property type="match status" value="1"/>
</dbReference>
<keyword evidence="9 13" id="KW-1133">Transmembrane helix</keyword>
<dbReference type="GO" id="GO:0030247">
    <property type="term" value="F:polysaccharide binding"/>
    <property type="evidence" value="ECO:0007669"/>
    <property type="project" value="InterPro"/>
</dbReference>
<dbReference type="PANTHER" id="PTHR27009">
    <property type="entry name" value="RUST RESISTANCE KINASE LR10-RELATED"/>
    <property type="match status" value="1"/>
</dbReference>
<gene>
    <name evidence="16" type="ORF">F511_03995</name>
</gene>
<dbReference type="InterPro" id="IPR000719">
    <property type="entry name" value="Prot_kinase_dom"/>
</dbReference>
<feature type="domain" description="Protein kinase" evidence="15">
    <location>
        <begin position="297"/>
        <end position="583"/>
    </location>
</feature>
<evidence type="ECO:0000256" key="14">
    <source>
        <dbReference type="SAM" id="SignalP"/>
    </source>
</evidence>
<evidence type="ECO:0000256" key="7">
    <source>
        <dbReference type="ARBA" id="ARBA00022777"/>
    </source>
</evidence>
<evidence type="ECO:0000259" key="15">
    <source>
        <dbReference type="PROSITE" id="PS50011"/>
    </source>
</evidence>
<dbReference type="PROSITE" id="PS50011">
    <property type="entry name" value="PROTEIN_KINASE_DOM"/>
    <property type="match status" value="1"/>
</dbReference>
<dbReference type="InterPro" id="IPR008271">
    <property type="entry name" value="Ser/Thr_kinase_AS"/>
</dbReference>
<dbReference type="Gene3D" id="3.30.200.20">
    <property type="entry name" value="Phosphorylase Kinase, domain 1"/>
    <property type="match status" value="1"/>
</dbReference>
<evidence type="ECO:0000256" key="12">
    <source>
        <dbReference type="PROSITE-ProRule" id="PRU10141"/>
    </source>
</evidence>
<keyword evidence="17" id="KW-1185">Reference proteome</keyword>
<keyword evidence="4 13" id="KW-0812">Transmembrane</keyword>
<dbReference type="GO" id="GO:0016020">
    <property type="term" value="C:membrane"/>
    <property type="evidence" value="ECO:0007669"/>
    <property type="project" value="UniProtKB-SubCell"/>
</dbReference>
<evidence type="ECO:0000256" key="13">
    <source>
        <dbReference type="SAM" id="Phobius"/>
    </source>
</evidence>
<dbReference type="Pfam" id="PF00069">
    <property type="entry name" value="Pkinase"/>
    <property type="match status" value="1"/>
</dbReference>
<keyword evidence="11" id="KW-0325">Glycoprotein</keyword>
<dbReference type="Gene3D" id="1.10.510.10">
    <property type="entry name" value="Transferase(Phosphotransferase) domain 1"/>
    <property type="match status" value="1"/>
</dbReference>
<dbReference type="AlphaFoldDB" id="A0A2Z7A6J4"/>